<dbReference type="Pfam" id="PF01817">
    <property type="entry name" value="CM_2"/>
    <property type="match status" value="1"/>
</dbReference>
<dbReference type="SUPFAM" id="SSF48600">
    <property type="entry name" value="Chorismate mutase II"/>
    <property type="match status" value="1"/>
</dbReference>
<dbReference type="Gene3D" id="1.20.59.10">
    <property type="entry name" value="Chorismate mutase"/>
    <property type="match status" value="1"/>
</dbReference>
<keyword evidence="4" id="KW-1185">Reference proteome</keyword>
<name>A0A087EHZ1_9BIFI</name>
<dbReference type="GO" id="GO:0004106">
    <property type="term" value="F:chorismate mutase activity"/>
    <property type="evidence" value="ECO:0007669"/>
    <property type="project" value="InterPro"/>
</dbReference>
<dbReference type="NCBIfam" id="TIGR01795">
    <property type="entry name" value="CM_mono_cladeE"/>
    <property type="match status" value="1"/>
</dbReference>
<keyword evidence="1" id="KW-0413">Isomerase</keyword>
<dbReference type="RefSeq" id="WP_026642305.1">
    <property type="nucleotide sequence ID" value="NZ_JAXEUP010000006.1"/>
</dbReference>
<dbReference type="OrthoDB" id="3267837at2"/>
<dbReference type="InterPro" id="IPR036979">
    <property type="entry name" value="CM_dom_sf"/>
</dbReference>
<dbReference type="Proteomes" id="UP000029080">
    <property type="component" value="Unassembled WGS sequence"/>
</dbReference>
<dbReference type="InterPro" id="IPR051331">
    <property type="entry name" value="Chorismate_mutase-related"/>
</dbReference>
<evidence type="ECO:0000256" key="2">
    <source>
        <dbReference type="SAM" id="MobiDB-lite"/>
    </source>
</evidence>
<dbReference type="InterPro" id="IPR010951">
    <property type="entry name" value="CM_bact"/>
</dbReference>
<protein>
    <submittedName>
        <fullName evidence="3">Chorismate mutase</fullName>
    </submittedName>
</protein>
<dbReference type="GO" id="GO:0046417">
    <property type="term" value="P:chorismate metabolic process"/>
    <property type="evidence" value="ECO:0007669"/>
    <property type="project" value="InterPro"/>
</dbReference>
<gene>
    <name evidence="3" type="ORF">BITS_0626</name>
</gene>
<dbReference type="EMBL" id="JGZU01000004">
    <property type="protein sequence ID" value="KFJ07392.1"/>
    <property type="molecule type" value="Genomic_DNA"/>
</dbReference>
<dbReference type="PROSITE" id="PS51168">
    <property type="entry name" value="CHORISMATE_MUT_2"/>
    <property type="match status" value="1"/>
</dbReference>
<feature type="compositionally biased region" description="Polar residues" evidence="2">
    <location>
        <begin position="12"/>
        <end position="21"/>
    </location>
</feature>
<dbReference type="SMART" id="SM00830">
    <property type="entry name" value="CM_2"/>
    <property type="match status" value="1"/>
</dbReference>
<feature type="region of interest" description="Disordered" evidence="2">
    <location>
        <begin position="1"/>
        <end position="21"/>
    </location>
</feature>
<dbReference type="GO" id="GO:0009697">
    <property type="term" value="P:salicylic acid biosynthetic process"/>
    <property type="evidence" value="ECO:0007669"/>
    <property type="project" value="TreeGrafter"/>
</dbReference>
<evidence type="ECO:0000256" key="1">
    <source>
        <dbReference type="ARBA" id="ARBA00023235"/>
    </source>
</evidence>
<evidence type="ECO:0000313" key="4">
    <source>
        <dbReference type="Proteomes" id="UP000029080"/>
    </source>
</evidence>
<dbReference type="InterPro" id="IPR002701">
    <property type="entry name" value="CM_II_prokaryot"/>
</dbReference>
<dbReference type="InterPro" id="IPR036263">
    <property type="entry name" value="Chorismate_II_sf"/>
</dbReference>
<dbReference type="AlphaFoldDB" id="A0A087EHZ1"/>
<proteinExistence type="predicted"/>
<accession>A0A087EHZ1</accession>
<organism evidence="3 4">
    <name type="scientific">Bifidobacterium tsurumiense</name>
    <dbReference type="NCBI Taxonomy" id="356829"/>
    <lineage>
        <taxon>Bacteria</taxon>
        <taxon>Bacillati</taxon>
        <taxon>Actinomycetota</taxon>
        <taxon>Actinomycetes</taxon>
        <taxon>Bifidobacteriales</taxon>
        <taxon>Bifidobacteriaceae</taxon>
        <taxon>Bifidobacterium</taxon>
    </lineage>
</organism>
<comment type="caution">
    <text evidence="3">The sequence shown here is derived from an EMBL/GenBank/DDBJ whole genome shotgun (WGS) entry which is preliminary data.</text>
</comment>
<dbReference type="eggNOG" id="COG1605">
    <property type="taxonomic scope" value="Bacteria"/>
</dbReference>
<dbReference type="PANTHER" id="PTHR38041:SF1">
    <property type="entry name" value="CHORISMATE MUTASE"/>
    <property type="match status" value="1"/>
</dbReference>
<reference evidence="3 4" key="1">
    <citation type="submission" date="2014-03" db="EMBL/GenBank/DDBJ databases">
        <title>Genomics of Bifidobacteria.</title>
        <authorList>
            <person name="Ventura M."/>
            <person name="Milani C."/>
            <person name="Lugli G.A."/>
        </authorList>
    </citation>
    <scope>NUCLEOTIDE SEQUENCE [LARGE SCALE GENOMIC DNA]</scope>
    <source>
        <strain evidence="3 4">JCM 13495</strain>
    </source>
</reference>
<dbReference type="STRING" id="356829.BITS_0626"/>
<evidence type="ECO:0000313" key="3">
    <source>
        <dbReference type="EMBL" id="KFJ07392.1"/>
    </source>
</evidence>
<dbReference type="PANTHER" id="PTHR38041">
    <property type="entry name" value="CHORISMATE MUTASE"/>
    <property type="match status" value="1"/>
</dbReference>
<sequence>MNESETNEAGDWQNTFIDSSQAKQDDETARIVARIQVLRQSIDNIDMAIIALLAERFKTTAQVGVLKAKAGFAPADYHREDYQMDRLRRIAQDAGLDSEIADMYRMFVVSEAKKRHQRIAEAGGDAGVLDVFA</sequence>
<dbReference type="NCBIfam" id="NF006691">
    <property type="entry name" value="PRK09239.1"/>
    <property type="match status" value="1"/>
</dbReference>